<dbReference type="Proteomes" id="UP000754883">
    <property type="component" value="Unassembled WGS sequence"/>
</dbReference>
<dbReference type="AlphaFoldDB" id="A0A9N9UC22"/>
<protein>
    <recommendedName>
        <fullName evidence="1">Heterokaryon incompatibility domain-containing protein</fullName>
    </recommendedName>
</protein>
<gene>
    <name evidence="2" type="ORF">CBYS24578_00015713</name>
</gene>
<comment type="caution">
    <text evidence="2">The sequence shown here is derived from an EMBL/GenBank/DDBJ whole genome shotgun (WGS) entry which is preliminary data.</text>
</comment>
<reference evidence="2" key="1">
    <citation type="submission" date="2021-10" db="EMBL/GenBank/DDBJ databases">
        <authorList>
            <person name="Piombo E."/>
        </authorList>
    </citation>
    <scope>NUCLEOTIDE SEQUENCE</scope>
</reference>
<evidence type="ECO:0000313" key="3">
    <source>
        <dbReference type="Proteomes" id="UP000754883"/>
    </source>
</evidence>
<name>A0A9N9UC22_9HYPO</name>
<dbReference type="PANTHER" id="PTHR24148:SF64">
    <property type="entry name" value="HETEROKARYON INCOMPATIBILITY DOMAIN-CONTAINING PROTEIN"/>
    <property type="match status" value="1"/>
</dbReference>
<evidence type="ECO:0000259" key="1">
    <source>
        <dbReference type="Pfam" id="PF06985"/>
    </source>
</evidence>
<dbReference type="OrthoDB" id="2157530at2759"/>
<dbReference type="InterPro" id="IPR052895">
    <property type="entry name" value="HetReg/Transcr_Mod"/>
</dbReference>
<evidence type="ECO:0000313" key="2">
    <source>
        <dbReference type="EMBL" id="CAG9982216.1"/>
    </source>
</evidence>
<dbReference type="InterPro" id="IPR010730">
    <property type="entry name" value="HET"/>
</dbReference>
<dbReference type="Pfam" id="PF06985">
    <property type="entry name" value="HET"/>
    <property type="match status" value="1"/>
</dbReference>
<proteinExistence type="predicted"/>
<organism evidence="2 3">
    <name type="scientific">Clonostachys byssicola</name>
    <dbReference type="NCBI Taxonomy" id="160290"/>
    <lineage>
        <taxon>Eukaryota</taxon>
        <taxon>Fungi</taxon>
        <taxon>Dikarya</taxon>
        <taxon>Ascomycota</taxon>
        <taxon>Pezizomycotina</taxon>
        <taxon>Sordariomycetes</taxon>
        <taxon>Hypocreomycetidae</taxon>
        <taxon>Hypocreales</taxon>
        <taxon>Bionectriaceae</taxon>
        <taxon>Clonostachys</taxon>
    </lineage>
</organism>
<dbReference type="EMBL" id="CABFNO020001339">
    <property type="protein sequence ID" value="CAG9982216.1"/>
    <property type="molecule type" value="Genomic_DNA"/>
</dbReference>
<sequence length="802" mass="92060">MANTKKCSASRTHSIQVHDHCPDRPYIELRIPSDAKSVEAVTFTAIAHDQGWASSENTLSFTWFEASVRRPGGRSNLRSMIIMHNQLADPEFHEQTSRWSAESGLLQRSWVQALQPGDVVQVTPKARYPCWVNIVNECRIGIEYEPASEEERKRCPKPYPGAESYTFALSLTTKEIRLLTVQPATNITDKLDVSWRISNLDDKEIKFSALSYCWGAPLDTVEMMVSSDLEPEKRTFDINPTVDLALRRLRRSDQVLHIWIDSICINQEDHEERSRQVALMRDIFSRAERVHIWLGEGHVGVDACLRVARNVYNYNFKDCPGGTDCNCDGTRHSLTAKDVDEVVESKRAQGRAITLHRMEEIFRLLEPSFPNDVAEWAGGSRITSLATLMVSIISNPWFSRVWVVQEVLLSQQAFLHSSNEVIPWIELREMSEWLEDPDFTHWHFDYNIQSQTAMPAIWKRLRTNKELPDILDVFLDGHDLRASEPRDKIFALLVFGNETHAVQNLDKLIRPDYNKSTEQVFADFSRWWIREKRSLDILSAIHCQQGRTWRQTLYESRGDDQLPHLSWALGPTGRSRWSKASLCAQFDFCATRKREPDISLLETCDPLKLLLRGRRISRISSMGYIPIESMYPYGDHPEEHPGAQSIIDKIFDPCGYTGLWGIKIIVHDEKDRLRRSRFEYGDHVRAHWDYCSRPKLPSLCPTETGGFCSYETDKLPTCMEKSFFVTEDGMSGLCPWMAKEGDFIALLDGGKVPYLLRQVTGPNAGQGEEFQLVGECYVEGIMRGEYFENHQQLDDSEVLAIV</sequence>
<accession>A0A9N9UC22</accession>
<dbReference type="PANTHER" id="PTHR24148">
    <property type="entry name" value="ANKYRIN REPEAT DOMAIN-CONTAINING PROTEIN 39 HOMOLOG-RELATED"/>
    <property type="match status" value="1"/>
</dbReference>
<dbReference type="Pfam" id="PF26639">
    <property type="entry name" value="Het-6_barrel"/>
    <property type="match status" value="1"/>
</dbReference>
<keyword evidence="3" id="KW-1185">Reference proteome</keyword>
<feature type="domain" description="Heterokaryon incompatibility" evidence="1">
    <location>
        <begin position="207"/>
        <end position="406"/>
    </location>
</feature>